<evidence type="ECO:0000256" key="6">
    <source>
        <dbReference type="SAM" id="MobiDB-lite"/>
    </source>
</evidence>
<dbReference type="PANTHER" id="PTHR13887:SF14">
    <property type="entry name" value="DISULFIDE BOND FORMATION PROTEIN D"/>
    <property type="match status" value="1"/>
</dbReference>
<dbReference type="AlphaFoldDB" id="A0AAJ2N503"/>
<dbReference type="InterPro" id="IPR012336">
    <property type="entry name" value="Thioredoxin-like_fold"/>
</dbReference>
<dbReference type="InterPro" id="IPR013766">
    <property type="entry name" value="Thioredoxin_domain"/>
</dbReference>
<keyword evidence="5" id="KW-0676">Redox-active center</keyword>
<keyword evidence="7" id="KW-0472">Membrane</keyword>
<feature type="domain" description="Thioredoxin" evidence="8">
    <location>
        <begin position="77"/>
        <end position="263"/>
    </location>
</feature>
<evidence type="ECO:0000256" key="4">
    <source>
        <dbReference type="ARBA" id="ARBA00023157"/>
    </source>
</evidence>
<comment type="caution">
    <text evidence="9">The sequence shown here is derived from an EMBL/GenBank/DDBJ whole genome shotgun (WGS) entry which is preliminary data.</text>
</comment>
<feature type="compositionally biased region" description="Polar residues" evidence="6">
    <location>
        <begin position="16"/>
        <end position="38"/>
    </location>
</feature>
<dbReference type="RefSeq" id="WP_315746317.1">
    <property type="nucleotide sequence ID" value="NZ_JAVYAA010000004.1"/>
</dbReference>
<keyword evidence="4" id="KW-1015">Disulfide bond</keyword>
<evidence type="ECO:0000313" key="10">
    <source>
        <dbReference type="Proteomes" id="UP001250538"/>
    </source>
</evidence>
<feature type="region of interest" description="Disordered" evidence="6">
    <location>
        <begin position="1"/>
        <end position="40"/>
    </location>
</feature>
<dbReference type="Pfam" id="PF13462">
    <property type="entry name" value="Thioredoxin_4"/>
    <property type="match status" value="1"/>
</dbReference>
<dbReference type="GO" id="GO:0016491">
    <property type="term" value="F:oxidoreductase activity"/>
    <property type="evidence" value="ECO:0007669"/>
    <property type="project" value="UniProtKB-KW"/>
</dbReference>
<dbReference type="PROSITE" id="PS51352">
    <property type="entry name" value="THIOREDOXIN_2"/>
    <property type="match status" value="1"/>
</dbReference>
<keyword evidence="10" id="KW-1185">Reference proteome</keyword>
<keyword evidence="2" id="KW-0732">Signal</keyword>
<sequence length="266" mass="29726">MNRLGKSSKSKRAKQPGQTRPSTSASTAGQSRPTSASRSNKKRNDRIFMFMIPVAIVVLLGLIFVLNKQGEQIKQDEVLNRPAVQFDLTGQPTLGSTEAKVSIVEFGDYKCPACKDWETTVFPQLKKDFIDTGKVQFTFINYPFIGNSYLAANAAEEVFRQKPEAFWPYHEAIYHAQGKEQDNWVTTPLLVDLAKQVSSDIDVAKLEDAIEKQAHKDAIAQDLKLKDLAKVSGTPSVYVNGKEFTGQWDSYSELKAFIENVLNEAK</sequence>
<keyword evidence="7" id="KW-1133">Transmembrane helix</keyword>
<evidence type="ECO:0000259" key="8">
    <source>
        <dbReference type="PROSITE" id="PS51352"/>
    </source>
</evidence>
<protein>
    <submittedName>
        <fullName evidence="9">DsbA family protein</fullName>
    </submittedName>
</protein>
<dbReference type="Gene3D" id="3.40.30.10">
    <property type="entry name" value="Glutaredoxin"/>
    <property type="match status" value="1"/>
</dbReference>
<evidence type="ECO:0000256" key="2">
    <source>
        <dbReference type="ARBA" id="ARBA00022729"/>
    </source>
</evidence>
<evidence type="ECO:0000313" key="9">
    <source>
        <dbReference type="EMBL" id="MDT8978222.1"/>
    </source>
</evidence>
<evidence type="ECO:0000256" key="7">
    <source>
        <dbReference type="SAM" id="Phobius"/>
    </source>
</evidence>
<dbReference type="EMBL" id="JAVYAA010000004">
    <property type="protein sequence ID" value="MDT8978222.1"/>
    <property type="molecule type" value="Genomic_DNA"/>
</dbReference>
<feature type="transmembrane region" description="Helical" evidence="7">
    <location>
        <begin position="47"/>
        <end position="66"/>
    </location>
</feature>
<dbReference type="SUPFAM" id="SSF52833">
    <property type="entry name" value="Thioredoxin-like"/>
    <property type="match status" value="1"/>
</dbReference>
<reference evidence="10" key="1">
    <citation type="submission" date="2023-09" db="EMBL/GenBank/DDBJ databases">
        <title>Paenibacillus sp. chi10 Genome sequencing and assembly.</title>
        <authorList>
            <person name="Kim I."/>
        </authorList>
    </citation>
    <scope>NUCLEOTIDE SEQUENCE [LARGE SCALE GENOMIC DNA]</scope>
    <source>
        <strain evidence="10">chi10</strain>
    </source>
</reference>
<organism evidence="9 10">
    <name type="scientific">Paenibacillus suaedae</name>
    <dbReference type="NCBI Taxonomy" id="3077233"/>
    <lineage>
        <taxon>Bacteria</taxon>
        <taxon>Bacillati</taxon>
        <taxon>Bacillota</taxon>
        <taxon>Bacilli</taxon>
        <taxon>Bacillales</taxon>
        <taxon>Paenibacillaceae</taxon>
        <taxon>Paenibacillus</taxon>
    </lineage>
</organism>
<evidence type="ECO:0000256" key="3">
    <source>
        <dbReference type="ARBA" id="ARBA00023002"/>
    </source>
</evidence>
<evidence type="ECO:0000256" key="1">
    <source>
        <dbReference type="ARBA" id="ARBA00005791"/>
    </source>
</evidence>
<proteinExistence type="inferred from homology"/>
<comment type="similarity">
    <text evidence="1">Belongs to the thioredoxin family. DsbA subfamily.</text>
</comment>
<dbReference type="PANTHER" id="PTHR13887">
    <property type="entry name" value="GLUTATHIONE S-TRANSFERASE KAPPA"/>
    <property type="match status" value="1"/>
</dbReference>
<dbReference type="Proteomes" id="UP001250538">
    <property type="component" value="Unassembled WGS sequence"/>
</dbReference>
<evidence type="ECO:0000256" key="5">
    <source>
        <dbReference type="ARBA" id="ARBA00023284"/>
    </source>
</evidence>
<accession>A0AAJ2N503</accession>
<feature type="compositionally biased region" description="Basic residues" evidence="6">
    <location>
        <begin position="1"/>
        <end position="14"/>
    </location>
</feature>
<name>A0AAJ2N503_9BACL</name>
<dbReference type="InterPro" id="IPR036249">
    <property type="entry name" value="Thioredoxin-like_sf"/>
</dbReference>
<keyword evidence="7" id="KW-0812">Transmembrane</keyword>
<keyword evidence="3" id="KW-0560">Oxidoreductase</keyword>
<gene>
    <name evidence="9" type="ORF">RQP50_18510</name>
</gene>